<evidence type="ECO:0000313" key="2">
    <source>
        <dbReference type="Proteomes" id="UP001057402"/>
    </source>
</evidence>
<proteinExistence type="predicted"/>
<protein>
    <submittedName>
        <fullName evidence="1">Uncharacterized protein</fullName>
    </submittedName>
</protein>
<accession>A0ACB9R7B2</accession>
<sequence>MTPQQGSDDKSAVTGGSAGTAGKGDGGNNNSSSGVALKKGPWTTVEDAVLMEYVQNNGEGNWNAVQKNTGLARCGKSCRLRWTNHLRPNLKKGPFTPEEERQIIELHSQLGNKWARMAAQLPGRTDNEIKNYWNTRIKCRIRQGLPLYPHDVIQQPQPSSTPSAPNSQATMRGLEPISSNPIRLQSRPPPIQVLSPSMRSAQLLANAPTSLSFSPQFGQHYNNSFYSPSTSMTSPLSNPLQMTPVQASSPSSSFRYKRSYHDISLNTGFSLSYPMSQGSPLPSPHTPQSQGTGSFQYSPLTYNLNSPQSMQTTDRLLSPASSVYSAKAELPSSQFCSPQIGTTDMQSMPHGSCGLLEDLLEEAHVMASCESAKRQNMMTMQDEKFDVSLRPSCNWDATGAIPSPAVGQDMSAGFMPAGQLSNDDASNPFLPMVQYGMTYDSLPMVQYGMAYDSETTEQMHSIQDHLSRLLDVVPSNMQVSSSEYDGGQGSMNGNGHSSCYTYPAANNTAGEAIMQQQQQHQQHVG</sequence>
<dbReference type="EMBL" id="CM042883">
    <property type="protein sequence ID" value="KAI4374785.1"/>
    <property type="molecule type" value="Genomic_DNA"/>
</dbReference>
<dbReference type="Proteomes" id="UP001057402">
    <property type="component" value="Chromosome 4"/>
</dbReference>
<organism evidence="1 2">
    <name type="scientific">Melastoma candidum</name>
    <dbReference type="NCBI Taxonomy" id="119954"/>
    <lineage>
        <taxon>Eukaryota</taxon>
        <taxon>Viridiplantae</taxon>
        <taxon>Streptophyta</taxon>
        <taxon>Embryophyta</taxon>
        <taxon>Tracheophyta</taxon>
        <taxon>Spermatophyta</taxon>
        <taxon>Magnoliopsida</taxon>
        <taxon>eudicotyledons</taxon>
        <taxon>Gunneridae</taxon>
        <taxon>Pentapetalae</taxon>
        <taxon>rosids</taxon>
        <taxon>malvids</taxon>
        <taxon>Myrtales</taxon>
        <taxon>Melastomataceae</taxon>
        <taxon>Melastomatoideae</taxon>
        <taxon>Melastomateae</taxon>
        <taxon>Melastoma</taxon>
    </lineage>
</organism>
<name>A0ACB9R7B2_9MYRT</name>
<gene>
    <name evidence="1" type="ORF">MLD38_012737</name>
</gene>
<comment type="caution">
    <text evidence="1">The sequence shown here is derived from an EMBL/GenBank/DDBJ whole genome shotgun (WGS) entry which is preliminary data.</text>
</comment>
<keyword evidence="2" id="KW-1185">Reference proteome</keyword>
<evidence type="ECO:0000313" key="1">
    <source>
        <dbReference type="EMBL" id="KAI4374785.1"/>
    </source>
</evidence>
<reference evidence="2" key="1">
    <citation type="journal article" date="2023" name="Front. Plant Sci.">
        <title>Chromosomal-level genome assembly of Melastoma candidum provides insights into trichome evolution.</title>
        <authorList>
            <person name="Zhong Y."/>
            <person name="Wu W."/>
            <person name="Sun C."/>
            <person name="Zou P."/>
            <person name="Liu Y."/>
            <person name="Dai S."/>
            <person name="Zhou R."/>
        </authorList>
    </citation>
    <scope>NUCLEOTIDE SEQUENCE [LARGE SCALE GENOMIC DNA]</scope>
</reference>